<dbReference type="InterPro" id="IPR024623">
    <property type="entry name" value="YtxH"/>
</dbReference>
<accession>A0A841EIC2</accession>
<proteinExistence type="predicted"/>
<evidence type="ECO:0000313" key="3">
    <source>
        <dbReference type="EMBL" id="MBB6001984.1"/>
    </source>
</evidence>
<evidence type="ECO:0000256" key="1">
    <source>
        <dbReference type="SAM" id="Coils"/>
    </source>
</evidence>
<dbReference type="Proteomes" id="UP000524404">
    <property type="component" value="Unassembled WGS sequence"/>
</dbReference>
<evidence type="ECO:0000313" key="4">
    <source>
        <dbReference type="Proteomes" id="UP000524404"/>
    </source>
</evidence>
<feature type="coiled-coil region" evidence="1">
    <location>
        <begin position="56"/>
        <end position="83"/>
    </location>
</feature>
<protein>
    <submittedName>
        <fullName evidence="3">Gas vesicle protein</fullName>
    </submittedName>
</protein>
<name>A0A841EIC2_9BACT</name>
<keyword evidence="2" id="KW-0812">Transmembrane</keyword>
<keyword evidence="1" id="KW-0175">Coiled coil</keyword>
<dbReference type="AlphaFoldDB" id="A0A841EIC2"/>
<dbReference type="EMBL" id="JACHKT010000003">
    <property type="protein sequence ID" value="MBB6001984.1"/>
    <property type="molecule type" value="Genomic_DNA"/>
</dbReference>
<evidence type="ECO:0000256" key="2">
    <source>
        <dbReference type="SAM" id="Phobius"/>
    </source>
</evidence>
<keyword evidence="4" id="KW-1185">Reference proteome</keyword>
<keyword evidence="2" id="KW-1133">Transmembrane helix</keyword>
<dbReference type="RefSeq" id="WP_184130132.1">
    <property type="nucleotide sequence ID" value="NZ_JACHKT010000003.1"/>
</dbReference>
<sequence length="102" mass="10893">MSNNAKIIIGIAAAAAVGAAIGLVFAPEKGTDLRKKVKKNANTWADELLSLIKKSENQAKGLVDDAENRARNWKNKAKDEFEDIAETTVGSVKSIQKDVAAV</sequence>
<feature type="transmembrane region" description="Helical" evidence="2">
    <location>
        <begin position="6"/>
        <end position="26"/>
    </location>
</feature>
<gene>
    <name evidence="3" type="ORF">HNP25_000633</name>
</gene>
<keyword evidence="2" id="KW-0472">Membrane</keyword>
<reference evidence="3 4" key="1">
    <citation type="submission" date="2020-08" db="EMBL/GenBank/DDBJ databases">
        <title>Functional genomics of gut bacteria from endangered species of beetles.</title>
        <authorList>
            <person name="Carlos-Shanley C."/>
        </authorList>
    </citation>
    <scope>NUCLEOTIDE SEQUENCE [LARGE SCALE GENOMIC DNA]</scope>
    <source>
        <strain evidence="3 4">S00070</strain>
    </source>
</reference>
<dbReference type="Pfam" id="PF12732">
    <property type="entry name" value="YtxH"/>
    <property type="match status" value="1"/>
</dbReference>
<comment type="caution">
    <text evidence="3">The sequence shown here is derived from an EMBL/GenBank/DDBJ whole genome shotgun (WGS) entry which is preliminary data.</text>
</comment>
<organism evidence="3 4">
    <name type="scientific">Arcicella rosea</name>
    <dbReference type="NCBI Taxonomy" id="502909"/>
    <lineage>
        <taxon>Bacteria</taxon>
        <taxon>Pseudomonadati</taxon>
        <taxon>Bacteroidota</taxon>
        <taxon>Cytophagia</taxon>
        <taxon>Cytophagales</taxon>
        <taxon>Flectobacillaceae</taxon>
        <taxon>Arcicella</taxon>
    </lineage>
</organism>